<proteinExistence type="predicted"/>
<sequence length="223" mass="25745">MQYECAKYSQHKPILDTASQSAKIQWLNRQLDAAKIEIESNCVFDDHCQHSTIKHKGIFDADDPYDKPEDYDRNPIYSRDFRDGEGNVNVMIYGPVEREDEQIRKDDKDAGTFLIRKASSSPPNTDATYKTAYASGANPVLPANATQEYTMDFIDDNGRHQKLRIIKHNEKYQFIESKEKNFSEIWQLVMVVMVIGIEIKDKKSSSGWKRLDVKPLRNKLLPP</sequence>
<keyword evidence="2" id="KW-1185">Reference proteome</keyword>
<evidence type="ECO:0000313" key="1">
    <source>
        <dbReference type="EMBL" id="WAR22459.1"/>
    </source>
</evidence>
<accession>A0ABY7FNL6</accession>
<reference evidence="1" key="1">
    <citation type="submission" date="2022-11" db="EMBL/GenBank/DDBJ databases">
        <title>Centuries of genome instability and evolution in soft-shell clam transmissible cancer (bioRxiv).</title>
        <authorList>
            <person name="Hart S.F.M."/>
            <person name="Yonemitsu M.A."/>
            <person name="Giersch R.M."/>
            <person name="Beal B.F."/>
            <person name="Arriagada G."/>
            <person name="Davis B.W."/>
            <person name="Ostrander E.A."/>
            <person name="Goff S.P."/>
            <person name="Metzger M.J."/>
        </authorList>
    </citation>
    <scope>NUCLEOTIDE SEQUENCE</scope>
    <source>
        <strain evidence="1">MELC-2E11</strain>
        <tissue evidence="1">Siphon/mantle</tissue>
    </source>
</reference>
<protein>
    <submittedName>
        <fullName evidence="1">Uncharacterized protein</fullName>
    </submittedName>
</protein>
<organism evidence="1 2">
    <name type="scientific">Mya arenaria</name>
    <name type="common">Soft-shell clam</name>
    <dbReference type="NCBI Taxonomy" id="6604"/>
    <lineage>
        <taxon>Eukaryota</taxon>
        <taxon>Metazoa</taxon>
        <taxon>Spiralia</taxon>
        <taxon>Lophotrochozoa</taxon>
        <taxon>Mollusca</taxon>
        <taxon>Bivalvia</taxon>
        <taxon>Autobranchia</taxon>
        <taxon>Heteroconchia</taxon>
        <taxon>Euheterodonta</taxon>
        <taxon>Imparidentia</taxon>
        <taxon>Neoheterodontei</taxon>
        <taxon>Myida</taxon>
        <taxon>Myoidea</taxon>
        <taxon>Myidae</taxon>
        <taxon>Mya</taxon>
    </lineage>
</organism>
<name>A0ABY7FNL6_MYAAR</name>
<evidence type="ECO:0000313" key="2">
    <source>
        <dbReference type="Proteomes" id="UP001164746"/>
    </source>
</evidence>
<dbReference type="EMBL" id="CP111023">
    <property type="protein sequence ID" value="WAR22459.1"/>
    <property type="molecule type" value="Genomic_DNA"/>
</dbReference>
<gene>
    <name evidence="1" type="ORF">MAR_016433</name>
</gene>
<dbReference type="Proteomes" id="UP001164746">
    <property type="component" value="Chromosome 12"/>
</dbReference>